<evidence type="ECO:0000259" key="1">
    <source>
        <dbReference type="Pfam" id="PF00144"/>
    </source>
</evidence>
<dbReference type="Gene3D" id="3.40.710.10">
    <property type="entry name" value="DD-peptidase/beta-lactamase superfamily"/>
    <property type="match status" value="1"/>
</dbReference>
<organism evidence="3 4">
    <name type="scientific">Streptomyces harbinensis</name>
    <dbReference type="NCBI Taxonomy" id="1176198"/>
    <lineage>
        <taxon>Bacteria</taxon>
        <taxon>Bacillati</taxon>
        <taxon>Actinomycetota</taxon>
        <taxon>Actinomycetes</taxon>
        <taxon>Kitasatosporales</taxon>
        <taxon>Streptomycetaceae</taxon>
        <taxon>Streptomyces</taxon>
    </lineage>
</organism>
<gene>
    <name evidence="3" type="ORF">SAMN05444716_104342</name>
</gene>
<dbReference type="AlphaFoldDB" id="A0A1I6T326"/>
<sequence>MTDDQSLLPGTHRALYHRTATAQATGRAPAVAAAVVRDGTLVWTGAHGAYPAGEDRQYRIGSITKTFTAVLVLRLRDAGLLDLGDRLATHLPGTPYGGDATIAQLLSHSAGLAAEARGPWWERTEGTLRPQLADLFGPDAQKHPAGRGHHYSNPGYALLGALVERLRGAPWTEVLDTEILQPLGMTRTTALPQPPYAPGWAVHPHADVLQPEPLTDTGRMAPAGQLWSTPGDLAAFARFLLAGDDAVLGADTLAEMRTPAVAPADPGGEAGYGLGLQIIRSGGRVLTGHTGSMPGFTAALWTSPADRLAALAFANATSGVPTGALAAELLAEVADREPTVPEPWRPMPAADAEPWLVALTGTWYWGTGAYTLRLLAGRTLVLTPAGGAGRGSRFRPVPGDERRWRGLEGYYAGEILHAVPDGPAPHLDLGTFVFTRIPYDPDAPTPGGGDPAGWTGR</sequence>
<dbReference type="PANTHER" id="PTHR46825:SF7">
    <property type="entry name" value="D-ALANYL-D-ALANINE CARBOXYPEPTIDASE"/>
    <property type="match status" value="1"/>
</dbReference>
<feature type="domain" description="DUF7586" evidence="2">
    <location>
        <begin position="354"/>
        <end position="436"/>
    </location>
</feature>
<keyword evidence="4" id="KW-1185">Reference proteome</keyword>
<dbReference type="Proteomes" id="UP000198873">
    <property type="component" value="Unassembled WGS sequence"/>
</dbReference>
<evidence type="ECO:0000259" key="2">
    <source>
        <dbReference type="Pfam" id="PF24491"/>
    </source>
</evidence>
<proteinExistence type="predicted"/>
<dbReference type="SUPFAM" id="SSF56601">
    <property type="entry name" value="beta-lactamase/transpeptidase-like"/>
    <property type="match status" value="1"/>
</dbReference>
<name>A0A1I6T326_9ACTN</name>
<dbReference type="Pfam" id="PF24491">
    <property type="entry name" value="DUF7586"/>
    <property type="match status" value="1"/>
</dbReference>
<dbReference type="InterPro" id="IPR012338">
    <property type="entry name" value="Beta-lactam/transpept-like"/>
</dbReference>
<protein>
    <submittedName>
        <fullName evidence="3">CubicO group peptidase, beta-lactamase class C family</fullName>
    </submittedName>
</protein>
<dbReference type="InterPro" id="IPR050491">
    <property type="entry name" value="AmpC-like"/>
</dbReference>
<dbReference type="EMBL" id="FPAB01000004">
    <property type="protein sequence ID" value="SFS83576.1"/>
    <property type="molecule type" value="Genomic_DNA"/>
</dbReference>
<dbReference type="Pfam" id="PF00144">
    <property type="entry name" value="Beta-lactamase"/>
    <property type="match status" value="1"/>
</dbReference>
<dbReference type="RefSeq" id="WP_175542974.1">
    <property type="nucleotide sequence ID" value="NZ_FPAB01000004.1"/>
</dbReference>
<evidence type="ECO:0000313" key="4">
    <source>
        <dbReference type="Proteomes" id="UP000198873"/>
    </source>
</evidence>
<dbReference type="InterPro" id="IPR001466">
    <property type="entry name" value="Beta-lactam-related"/>
</dbReference>
<dbReference type="STRING" id="1176198.SAMN05444716_104342"/>
<feature type="domain" description="Beta-lactamase-related" evidence="1">
    <location>
        <begin position="22"/>
        <end position="334"/>
    </location>
</feature>
<dbReference type="PANTHER" id="PTHR46825">
    <property type="entry name" value="D-ALANYL-D-ALANINE-CARBOXYPEPTIDASE/ENDOPEPTIDASE AMPH"/>
    <property type="match status" value="1"/>
</dbReference>
<evidence type="ECO:0000313" key="3">
    <source>
        <dbReference type="EMBL" id="SFS83576.1"/>
    </source>
</evidence>
<accession>A0A1I6T326</accession>
<dbReference type="InterPro" id="IPR056008">
    <property type="entry name" value="DUF7586"/>
</dbReference>
<reference evidence="4" key="1">
    <citation type="submission" date="2016-10" db="EMBL/GenBank/DDBJ databases">
        <authorList>
            <person name="Varghese N."/>
            <person name="Submissions S."/>
        </authorList>
    </citation>
    <scope>NUCLEOTIDE SEQUENCE [LARGE SCALE GENOMIC DNA]</scope>
    <source>
        <strain evidence="4">CGMCC 4.7047</strain>
    </source>
</reference>